<dbReference type="NCBIfam" id="TIGR01409">
    <property type="entry name" value="TAT_signal_seq"/>
    <property type="match status" value="1"/>
</dbReference>
<dbReference type="SUPFAM" id="SSF69322">
    <property type="entry name" value="Tricorn protease domain 2"/>
    <property type="match status" value="2"/>
</dbReference>
<name>A0A9D1KLB4_9ACTN</name>
<protein>
    <submittedName>
        <fullName evidence="1">PQQ-like beta-propeller repeat protein</fullName>
    </submittedName>
</protein>
<accession>A0A9D1KLB4</accession>
<sequence length="701" mass="74661">MNAQPHHLSFSRRGLLGASAVSAAGLGLGLSPYGVGVTPAHAAQADLGLSAEVVDRGIVAVERNVRTSAAGITNKGVPLLYLLSDGNPVSFNVLNGDTGALIGSFPLPPKSVGGSPAVAPDGTAYFAVRDGKSSLVHRYDPVRNEVEFLVESPTGDAVTRSLRVDGDMLYGCTYPNAKAFSYDLTSGEVRDYGRVVQSTDGYAWGFEKVGDSLYVGTGIGEGHVVKVDIASGEKTELTLPKEYDDRLTYFYWFRQIGDLVAMAFSPGIEGGTNVLFWDTVAEDWVLDGAIPTFLSLNGPLTTTTEDGRFYYKSEDEIHEFDVTTGKSRPTGWADTGLDDTGSHRTLDLVTVGRARLARPVLFGGNNDGSFWRFDPESGEHEYFETVIEGAPLTTNELGVGPDQRVYVPTYLGPGAIARFDPQTEQTEVLPGPGQVDTVVPIGSQLFLGSYPGGIVHLGDPGQDWDFGTNPAKEYELIGDDQDRIMQASADEAGERYAIGTVSDYGVPGGALTIVDADGTRTVHRDLIEGHSVVTVLWGPDGLVYAGTSIRGGLSSPNGAGSAELLVFDPDEQTLVHHVAPVSGNDSVSELALGADGQVWGVTKRGHIFAFDRESRTVTATIEHGLGGTSSTWGSGSTIVAHPSDGLLYGLGTGDLYAFDPETQDWQVLDEGRGLKRLDIAEDGRLYAVNETHLFQITISRD</sequence>
<dbReference type="EMBL" id="DVLP01000174">
    <property type="protein sequence ID" value="HIT75064.1"/>
    <property type="molecule type" value="Genomic_DNA"/>
</dbReference>
<organism evidence="1 2">
    <name type="scientific">Candidatus Avipropionibacterium avicola</name>
    <dbReference type="NCBI Taxonomy" id="2840701"/>
    <lineage>
        <taxon>Bacteria</taxon>
        <taxon>Bacillati</taxon>
        <taxon>Actinomycetota</taxon>
        <taxon>Actinomycetes</taxon>
        <taxon>Propionibacteriales</taxon>
        <taxon>Propionibacteriaceae</taxon>
        <taxon>Propionibacteriaceae incertae sedis</taxon>
        <taxon>Candidatus Avipropionibacterium</taxon>
    </lineage>
</organism>
<evidence type="ECO:0000313" key="2">
    <source>
        <dbReference type="Proteomes" id="UP000886842"/>
    </source>
</evidence>
<reference evidence="1" key="2">
    <citation type="journal article" date="2021" name="PeerJ">
        <title>Extensive microbial diversity within the chicken gut microbiome revealed by metagenomics and culture.</title>
        <authorList>
            <person name="Gilroy R."/>
            <person name="Ravi A."/>
            <person name="Getino M."/>
            <person name="Pursley I."/>
            <person name="Horton D.L."/>
            <person name="Alikhan N.F."/>
            <person name="Baker D."/>
            <person name="Gharbi K."/>
            <person name="Hall N."/>
            <person name="Watson M."/>
            <person name="Adriaenssens E.M."/>
            <person name="Foster-Nyarko E."/>
            <person name="Jarju S."/>
            <person name="Secka A."/>
            <person name="Antonio M."/>
            <person name="Oren A."/>
            <person name="Chaudhuri R.R."/>
            <person name="La Ragione R."/>
            <person name="Hildebrand F."/>
            <person name="Pallen M.J."/>
        </authorList>
    </citation>
    <scope>NUCLEOTIDE SEQUENCE</scope>
    <source>
        <strain evidence="1">ChiGjej1B1-24693</strain>
    </source>
</reference>
<dbReference type="InterPro" id="IPR006311">
    <property type="entry name" value="TAT_signal"/>
</dbReference>
<dbReference type="Proteomes" id="UP000886842">
    <property type="component" value="Unassembled WGS sequence"/>
</dbReference>
<dbReference type="InterPro" id="IPR019546">
    <property type="entry name" value="TAT_signal_bac_arc"/>
</dbReference>
<gene>
    <name evidence="1" type="ORF">IAA98_05715</name>
</gene>
<comment type="caution">
    <text evidence="1">The sequence shown here is derived from an EMBL/GenBank/DDBJ whole genome shotgun (WGS) entry which is preliminary data.</text>
</comment>
<dbReference type="AlphaFoldDB" id="A0A9D1KLB4"/>
<evidence type="ECO:0000313" key="1">
    <source>
        <dbReference type="EMBL" id="HIT75064.1"/>
    </source>
</evidence>
<reference evidence="1" key="1">
    <citation type="submission" date="2020-10" db="EMBL/GenBank/DDBJ databases">
        <authorList>
            <person name="Gilroy R."/>
        </authorList>
    </citation>
    <scope>NUCLEOTIDE SEQUENCE</scope>
    <source>
        <strain evidence="1">ChiGjej1B1-24693</strain>
    </source>
</reference>
<proteinExistence type="predicted"/>
<dbReference type="PROSITE" id="PS51318">
    <property type="entry name" value="TAT"/>
    <property type="match status" value="1"/>
</dbReference>